<dbReference type="OrthoDB" id="3796222at2759"/>
<evidence type="ECO:0000256" key="1">
    <source>
        <dbReference type="SAM" id="MobiDB-lite"/>
    </source>
</evidence>
<accession>A0A6A5WHX6</accession>
<dbReference type="AlphaFoldDB" id="A0A6A5WHX6"/>
<dbReference type="Proteomes" id="UP000799779">
    <property type="component" value="Unassembled WGS sequence"/>
</dbReference>
<feature type="region of interest" description="Disordered" evidence="1">
    <location>
        <begin position="1"/>
        <end position="44"/>
    </location>
</feature>
<dbReference type="EMBL" id="ML977587">
    <property type="protein sequence ID" value="KAF2000638.1"/>
    <property type="molecule type" value="Genomic_DNA"/>
</dbReference>
<organism evidence="2 3">
    <name type="scientific">Amniculicola lignicola CBS 123094</name>
    <dbReference type="NCBI Taxonomy" id="1392246"/>
    <lineage>
        <taxon>Eukaryota</taxon>
        <taxon>Fungi</taxon>
        <taxon>Dikarya</taxon>
        <taxon>Ascomycota</taxon>
        <taxon>Pezizomycotina</taxon>
        <taxon>Dothideomycetes</taxon>
        <taxon>Pleosporomycetidae</taxon>
        <taxon>Pleosporales</taxon>
        <taxon>Amniculicolaceae</taxon>
        <taxon>Amniculicola</taxon>
    </lineage>
</organism>
<feature type="region of interest" description="Disordered" evidence="1">
    <location>
        <begin position="166"/>
        <end position="186"/>
    </location>
</feature>
<sequence length="447" mass="50983">MTSSPPRLITRPKTPEQKTSPATPPSTPRRNSRPSSSRSPLNPANVHWAQEQKRRVFMHHLQKWAGNHDSSLHFEGTITPCWSSHPHENIDLGKSVKCTLSGGALNETSRSIVVRLFGPREEDGGRYRMVVRSGAGWTSAREFFDKEYIRQLRVKNSEGFMTRLVDANRVGKPSSPSQDTPSDEKDSVKIRSLFHPFTRLPVELQQMILDCNTVSTTPHSVQIKYSHGTGELAHLPKYFLISKGINSYLTPWIYSTTDFGFKTQGFTNFLWRAGPINRTYIRKVTLSFGFWALLHVTRWLAPDPVFELFDPKLSLRPPAMQYFWRCQIQDLAKELHLSVLTIDILKMDTADLPFVSRVIRGSFASIGRVQYMCGGEMLASDDERLSKVDDGISWGQLCRDVFLRYRNVHMHSQAFSRDRIAAGMEGLEKFMEDRAEFFAGRGEGLRK</sequence>
<proteinExistence type="predicted"/>
<feature type="compositionally biased region" description="Low complexity" evidence="1">
    <location>
        <begin position="33"/>
        <end position="44"/>
    </location>
</feature>
<name>A0A6A5WHX6_9PLEO</name>
<keyword evidence="3" id="KW-1185">Reference proteome</keyword>
<evidence type="ECO:0000313" key="2">
    <source>
        <dbReference type="EMBL" id="KAF2000638.1"/>
    </source>
</evidence>
<reference evidence="2" key="1">
    <citation type="journal article" date="2020" name="Stud. Mycol.">
        <title>101 Dothideomycetes genomes: a test case for predicting lifestyles and emergence of pathogens.</title>
        <authorList>
            <person name="Haridas S."/>
            <person name="Albert R."/>
            <person name="Binder M."/>
            <person name="Bloem J."/>
            <person name="Labutti K."/>
            <person name="Salamov A."/>
            <person name="Andreopoulos B."/>
            <person name="Baker S."/>
            <person name="Barry K."/>
            <person name="Bills G."/>
            <person name="Bluhm B."/>
            <person name="Cannon C."/>
            <person name="Castanera R."/>
            <person name="Culley D."/>
            <person name="Daum C."/>
            <person name="Ezra D."/>
            <person name="Gonzalez J."/>
            <person name="Henrissat B."/>
            <person name="Kuo A."/>
            <person name="Liang C."/>
            <person name="Lipzen A."/>
            <person name="Lutzoni F."/>
            <person name="Magnuson J."/>
            <person name="Mondo S."/>
            <person name="Nolan M."/>
            <person name="Ohm R."/>
            <person name="Pangilinan J."/>
            <person name="Park H.-J."/>
            <person name="Ramirez L."/>
            <person name="Alfaro M."/>
            <person name="Sun H."/>
            <person name="Tritt A."/>
            <person name="Yoshinaga Y."/>
            <person name="Zwiers L.-H."/>
            <person name="Turgeon B."/>
            <person name="Goodwin S."/>
            <person name="Spatafora J."/>
            <person name="Crous P."/>
            <person name="Grigoriev I."/>
        </authorList>
    </citation>
    <scope>NUCLEOTIDE SEQUENCE</scope>
    <source>
        <strain evidence="2">CBS 123094</strain>
    </source>
</reference>
<protein>
    <submittedName>
        <fullName evidence="2">Uncharacterized protein</fullName>
    </submittedName>
</protein>
<gene>
    <name evidence="2" type="ORF">P154DRAFT_434520</name>
</gene>
<evidence type="ECO:0000313" key="3">
    <source>
        <dbReference type="Proteomes" id="UP000799779"/>
    </source>
</evidence>